<proteinExistence type="predicted"/>
<dbReference type="Gene3D" id="1.10.287.900">
    <property type="entry name" value="The crystal structure of the spermine/spermidine acetyltransferase from enterococcus faecali"/>
    <property type="match status" value="1"/>
</dbReference>
<accession>A0A2T1BYK1</accession>
<protein>
    <submittedName>
        <fullName evidence="1">Uncharacterized protein</fullName>
    </submittedName>
</protein>
<organism evidence="1 2">
    <name type="scientific">Merismopedia glauca CCAP 1448/3</name>
    <dbReference type="NCBI Taxonomy" id="1296344"/>
    <lineage>
        <taxon>Bacteria</taxon>
        <taxon>Bacillati</taxon>
        <taxon>Cyanobacteriota</taxon>
        <taxon>Cyanophyceae</taxon>
        <taxon>Synechococcales</taxon>
        <taxon>Merismopediaceae</taxon>
        <taxon>Merismopedia</taxon>
    </lineage>
</organism>
<comment type="caution">
    <text evidence="1">The sequence shown here is derived from an EMBL/GenBank/DDBJ whole genome shotgun (WGS) entry which is preliminary data.</text>
</comment>
<evidence type="ECO:0000313" key="2">
    <source>
        <dbReference type="Proteomes" id="UP000238762"/>
    </source>
</evidence>
<sequence>MSDFDSEVTLREIAKENLGSILRLKVAPHQQQFVASNAESLAQAHFEPELPWFRAIYAGVELESMVLSLALVQQIRQTSLVRLIRHLGVLGGKIQSNQ</sequence>
<dbReference type="InterPro" id="IPR027455">
    <property type="entry name" value="Sper_AcTfrase_N"/>
</dbReference>
<dbReference type="OrthoDB" id="9127144at2"/>
<reference evidence="1 2" key="1">
    <citation type="submission" date="2018-02" db="EMBL/GenBank/DDBJ databases">
        <authorList>
            <person name="Cohen D.B."/>
            <person name="Kent A.D."/>
        </authorList>
    </citation>
    <scope>NUCLEOTIDE SEQUENCE [LARGE SCALE GENOMIC DNA]</scope>
    <source>
        <strain evidence="1 2">CCAP 1448/3</strain>
    </source>
</reference>
<dbReference type="EMBL" id="PVWJ01000130">
    <property type="protein sequence ID" value="PSB01110.1"/>
    <property type="molecule type" value="Genomic_DNA"/>
</dbReference>
<dbReference type="AlphaFoldDB" id="A0A2T1BYK1"/>
<dbReference type="RefSeq" id="WP_106290686.1">
    <property type="nucleotide sequence ID" value="NZ_CAWNTC010000164.1"/>
</dbReference>
<reference evidence="1 2" key="2">
    <citation type="submission" date="2018-03" db="EMBL/GenBank/DDBJ databases">
        <title>The ancient ancestry and fast evolution of plastids.</title>
        <authorList>
            <person name="Moore K.R."/>
            <person name="Magnabosco C."/>
            <person name="Momper L."/>
            <person name="Gold D.A."/>
            <person name="Bosak T."/>
            <person name="Fournier G.P."/>
        </authorList>
    </citation>
    <scope>NUCLEOTIDE SEQUENCE [LARGE SCALE GENOMIC DNA]</scope>
    <source>
        <strain evidence="1 2">CCAP 1448/3</strain>
    </source>
</reference>
<evidence type="ECO:0000313" key="1">
    <source>
        <dbReference type="EMBL" id="PSB01110.1"/>
    </source>
</evidence>
<gene>
    <name evidence="1" type="ORF">C7B64_20040</name>
</gene>
<dbReference type="Proteomes" id="UP000238762">
    <property type="component" value="Unassembled WGS sequence"/>
</dbReference>
<keyword evidence="2" id="KW-1185">Reference proteome</keyword>
<name>A0A2T1BYK1_9CYAN</name>